<feature type="compositionally biased region" description="Low complexity" evidence="3">
    <location>
        <begin position="345"/>
        <end position="359"/>
    </location>
</feature>
<dbReference type="GO" id="GO:0005525">
    <property type="term" value="F:GTP binding"/>
    <property type="evidence" value="ECO:0007669"/>
    <property type="project" value="UniProtKB-KW"/>
</dbReference>
<feature type="region of interest" description="Disordered" evidence="3">
    <location>
        <begin position="257"/>
        <end position="283"/>
    </location>
</feature>
<organism evidence="4 5">
    <name type="scientific">Spizellomyces punctatus (strain DAOM BR117)</name>
    <dbReference type="NCBI Taxonomy" id="645134"/>
    <lineage>
        <taxon>Eukaryota</taxon>
        <taxon>Fungi</taxon>
        <taxon>Fungi incertae sedis</taxon>
        <taxon>Chytridiomycota</taxon>
        <taxon>Chytridiomycota incertae sedis</taxon>
        <taxon>Chytridiomycetes</taxon>
        <taxon>Spizellomycetales</taxon>
        <taxon>Spizellomycetaceae</taxon>
        <taxon>Spizellomyces</taxon>
    </lineage>
</organism>
<dbReference type="Pfam" id="PF00071">
    <property type="entry name" value="Ras"/>
    <property type="match status" value="1"/>
</dbReference>
<feature type="region of interest" description="Disordered" evidence="3">
    <location>
        <begin position="308"/>
        <end position="407"/>
    </location>
</feature>
<dbReference type="InterPro" id="IPR005225">
    <property type="entry name" value="Small_GTP-bd"/>
</dbReference>
<dbReference type="InterPro" id="IPR001806">
    <property type="entry name" value="Small_GTPase"/>
</dbReference>
<dbReference type="VEuPathDB" id="FungiDB:SPPG_02053"/>
<feature type="compositionally biased region" description="Polar residues" evidence="3">
    <location>
        <begin position="258"/>
        <end position="283"/>
    </location>
</feature>
<feature type="region of interest" description="Disordered" evidence="3">
    <location>
        <begin position="181"/>
        <end position="226"/>
    </location>
</feature>
<dbReference type="PRINTS" id="PR00449">
    <property type="entry name" value="RASTRNSFRMNG"/>
</dbReference>
<keyword evidence="5" id="KW-1185">Reference proteome</keyword>
<accession>A0A0L0HPJ3</accession>
<evidence type="ECO:0000313" key="4">
    <source>
        <dbReference type="EMBL" id="KND02978.1"/>
    </source>
</evidence>
<dbReference type="PROSITE" id="PS51419">
    <property type="entry name" value="RAB"/>
    <property type="match status" value="1"/>
</dbReference>
<evidence type="ECO:0000256" key="2">
    <source>
        <dbReference type="ARBA" id="ARBA00023134"/>
    </source>
</evidence>
<dbReference type="Gene3D" id="3.40.50.300">
    <property type="entry name" value="P-loop containing nucleotide triphosphate hydrolases"/>
    <property type="match status" value="1"/>
</dbReference>
<gene>
    <name evidence="4" type="ORF">SPPG_02053</name>
</gene>
<dbReference type="Proteomes" id="UP000053201">
    <property type="component" value="Unassembled WGS sequence"/>
</dbReference>
<evidence type="ECO:0000313" key="5">
    <source>
        <dbReference type="Proteomes" id="UP000053201"/>
    </source>
</evidence>
<feature type="compositionally biased region" description="Basic and acidic residues" evidence="3">
    <location>
        <begin position="482"/>
        <end position="491"/>
    </location>
</feature>
<dbReference type="EMBL" id="KQ257452">
    <property type="protein sequence ID" value="KND02978.1"/>
    <property type="molecule type" value="Genomic_DNA"/>
</dbReference>
<dbReference type="OrthoDB" id="26014at2759"/>
<dbReference type="SMART" id="SM00173">
    <property type="entry name" value="RAS"/>
    <property type="match status" value="1"/>
</dbReference>
<dbReference type="NCBIfam" id="TIGR00231">
    <property type="entry name" value="small_GTP"/>
    <property type="match status" value="1"/>
</dbReference>
<dbReference type="GO" id="GO:0003924">
    <property type="term" value="F:GTPase activity"/>
    <property type="evidence" value="ECO:0007669"/>
    <property type="project" value="InterPro"/>
</dbReference>
<feature type="compositionally biased region" description="Low complexity" evidence="3">
    <location>
        <begin position="212"/>
        <end position="223"/>
    </location>
</feature>
<dbReference type="GeneID" id="27685672"/>
<protein>
    <submittedName>
        <fullName evidence="4">Small GTP-binding protein domain</fullName>
    </submittedName>
</protein>
<dbReference type="CDD" id="cd00157">
    <property type="entry name" value="Rho"/>
    <property type="match status" value="1"/>
</dbReference>
<dbReference type="InterPro" id="IPR003578">
    <property type="entry name" value="Small_GTPase_Rho"/>
</dbReference>
<reference evidence="4 5" key="1">
    <citation type="submission" date="2009-08" db="EMBL/GenBank/DDBJ databases">
        <title>The Genome Sequence of Spizellomyces punctatus strain DAOM BR117.</title>
        <authorList>
            <consortium name="The Broad Institute Genome Sequencing Platform"/>
            <person name="Russ C."/>
            <person name="Cuomo C."/>
            <person name="Shea T."/>
            <person name="Young S.K."/>
            <person name="Zeng Q."/>
            <person name="Koehrsen M."/>
            <person name="Haas B."/>
            <person name="Borodovsky M."/>
            <person name="Guigo R."/>
            <person name="Alvarado L."/>
            <person name="Berlin A."/>
            <person name="Bochicchio J."/>
            <person name="Borenstein D."/>
            <person name="Chapman S."/>
            <person name="Chen Z."/>
            <person name="Engels R."/>
            <person name="Freedman E."/>
            <person name="Gellesch M."/>
            <person name="Goldberg J."/>
            <person name="Griggs A."/>
            <person name="Gujja S."/>
            <person name="Heiman D."/>
            <person name="Hepburn T."/>
            <person name="Howarth C."/>
            <person name="Jen D."/>
            <person name="Larson L."/>
            <person name="Lewis B."/>
            <person name="Mehta T."/>
            <person name="Park D."/>
            <person name="Pearson M."/>
            <person name="Roberts A."/>
            <person name="Saif S."/>
            <person name="Shenoy N."/>
            <person name="Sisk P."/>
            <person name="Stolte C."/>
            <person name="Sykes S."/>
            <person name="Thomson T."/>
            <person name="Walk T."/>
            <person name="White J."/>
            <person name="Yandava C."/>
            <person name="Burger G."/>
            <person name="Gray M.W."/>
            <person name="Holland P.W.H."/>
            <person name="King N."/>
            <person name="Lang F.B.F."/>
            <person name="Roger A.J."/>
            <person name="Ruiz-Trillo I."/>
            <person name="Lander E."/>
            <person name="Nusbaum C."/>
        </authorList>
    </citation>
    <scope>NUCLEOTIDE SEQUENCE [LARGE SCALE GENOMIC DNA]</scope>
    <source>
        <strain evidence="4 5">DAOM BR117</strain>
    </source>
</reference>
<proteinExistence type="predicted"/>
<dbReference type="PROSITE" id="PS51420">
    <property type="entry name" value="RHO"/>
    <property type="match status" value="1"/>
</dbReference>
<dbReference type="GO" id="GO:0007264">
    <property type="term" value="P:small GTPase-mediated signal transduction"/>
    <property type="evidence" value="ECO:0007669"/>
    <property type="project" value="InterPro"/>
</dbReference>
<dbReference type="RefSeq" id="XP_016611017.1">
    <property type="nucleotide sequence ID" value="XM_016750355.1"/>
</dbReference>
<dbReference type="STRING" id="645134.A0A0L0HPJ3"/>
<dbReference type="SUPFAM" id="SSF52540">
    <property type="entry name" value="P-loop containing nucleoside triphosphate hydrolases"/>
    <property type="match status" value="1"/>
</dbReference>
<dbReference type="InParanoid" id="A0A0L0HPJ3"/>
<keyword evidence="2" id="KW-0342">GTP-binding</keyword>
<dbReference type="SMART" id="SM00175">
    <property type="entry name" value="RAB"/>
    <property type="match status" value="1"/>
</dbReference>
<dbReference type="SMART" id="SM00174">
    <property type="entry name" value="RHO"/>
    <property type="match status" value="1"/>
</dbReference>
<feature type="region of interest" description="Disordered" evidence="3">
    <location>
        <begin position="468"/>
        <end position="491"/>
    </location>
</feature>
<evidence type="ECO:0000256" key="1">
    <source>
        <dbReference type="ARBA" id="ARBA00022741"/>
    </source>
</evidence>
<dbReference type="PROSITE" id="PS51421">
    <property type="entry name" value="RAS"/>
    <property type="match status" value="1"/>
</dbReference>
<sequence length="525" mass="57105">MTPASPLPSMPRKIALVGNEGVGKSALVQVFLHNDFPLSYRPTFEDTYSWHSPEFGSVLICDTAGAPAFDRLRPFSYEGVQGFLVCFAVDERRSFRDIEEKWLPEIKYFTPSCTFALVATKVDLRHDRAANARLKINGEIMVTTEEGQKMAENVGATHYLECSAKTKEAIIDVFKAGVESPSHVKKGEEESNAEDEIVTLSSTSGKGEEIESVSSSPGTPVSTRKTVVSARRSLSSTVERTLAVEVKKGVRRVAVEANGTSPALTRSKSSRSAPRSTVGTNAQRAELTKQRSMMTLPTVAEHAVVEKSVKAEQKKHVIPTPATSPGSLRKKASKSDLAVVSEPGTKSAASTTSRTSFTTKRIKDPTMSPASRVAQNTEPVAPRTADKRRSTPAPPPKASPSVLRKSPSIIGIGALETNRVGQQTQVPTRNHPVTELKKRTSISSLWKREPHPDKQMISARSVASTIQPASNMLTPPASPAPAKREKERKIPVWERLTAVAKKKSNEAPSIKVNVKKETKGSRKWI</sequence>
<dbReference type="InterPro" id="IPR027417">
    <property type="entry name" value="P-loop_NTPase"/>
</dbReference>
<dbReference type="PANTHER" id="PTHR24072">
    <property type="entry name" value="RHO FAMILY GTPASE"/>
    <property type="match status" value="1"/>
</dbReference>
<evidence type="ECO:0000256" key="3">
    <source>
        <dbReference type="SAM" id="MobiDB-lite"/>
    </source>
</evidence>
<dbReference type="AlphaFoldDB" id="A0A0L0HPJ3"/>
<dbReference type="eggNOG" id="KOG0393">
    <property type="taxonomic scope" value="Eukaryota"/>
</dbReference>
<keyword evidence="1" id="KW-0547">Nucleotide-binding</keyword>
<name>A0A0L0HPJ3_SPIPD</name>